<evidence type="ECO:0000256" key="1">
    <source>
        <dbReference type="SAM" id="SignalP"/>
    </source>
</evidence>
<reference evidence="2 3" key="1">
    <citation type="journal article" date="2024" name="Appl. Environ. Microbiol.">
        <title>Pontiella agarivorans sp. nov., a novel marine anaerobic bacterium capable of degrading macroalgal polysaccharides and fixing nitrogen.</title>
        <authorList>
            <person name="Liu N."/>
            <person name="Kivenson V."/>
            <person name="Peng X."/>
            <person name="Cui Z."/>
            <person name="Lankiewicz T.S."/>
            <person name="Gosselin K.M."/>
            <person name="English C.J."/>
            <person name="Blair E.M."/>
            <person name="O'Malley M.A."/>
            <person name="Valentine D.L."/>
        </authorList>
    </citation>
    <scope>NUCLEOTIDE SEQUENCE [LARGE SCALE GENOMIC DNA]</scope>
    <source>
        <strain evidence="2 3">NLcol2</strain>
    </source>
</reference>
<keyword evidence="3" id="KW-1185">Reference proteome</keyword>
<sequence>MNMGLKVKMGACLLGMALGTVGVTQATTATGFVHVEQIDGVWWFISPTGEKFISMGVNHIEPHLWLAPYNKQATLDRYGNDMVDENGRFDTSSEGAEKWINRQVEICDDLHFNTFGKHTHESIDDALYRDQVYYMASFKTAPTAYWREQAGEGPLPDVFAPGFRDFVEIRAEEVCAAHKDSPNMLGYMYTDIPNWIMPKYQRRAVKEEVMVYPWVNAMLRQGVTTPGKQRWIKLLQDRYSTPEEAATVWGLPVSADYGITWEQMARLFTWFKPADLKKADADMVAFMEQIANQWYRIHYEAIKKRDAHHLIFGDKSMVESYRKFLVPALRQYVDVVVIQAYNPFSKDAPTTDWIYEEIGKPIFNGDGSFANIRPNQTKYKVKGWWTGAKSIEEVARMYKTSLEDMMAKPYMIGWHHCGCMEQWDTAARGDVDSNETGFMDPFENYHTVFTDVIRDTNARVNKLHEAAK</sequence>
<dbReference type="InterPro" id="IPR017853">
    <property type="entry name" value="GH"/>
</dbReference>
<protein>
    <recommendedName>
        <fullName evidence="4">Agarase</fullName>
    </recommendedName>
</protein>
<evidence type="ECO:0008006" key="4">
    <source>
        <dbReference type="Google" id="ProtNLM"/>
    </source>
</evidence>
<dbReference type="Gene3D" id="3.20.20.80">
    <property type="entry name" value="Glycosidases"/>
    <property type="match status" value="1"/>
</dbReference>
<feature type="signal peptide" evidence="1">
    <location>
        <begin position="1"/>
        <end position="26"/>
    </location>
</feature>
<evidence type="ECO:0000313" key="3">
    <source>
        <dbReference type="Proteomes" id="UP001290861"/>
    </source>
</evidence>
<dbReference type="RefSeq" id="WP_322608895.1">
    <property type="nucleotide sequence ID" value="NZ_JARVCO010000010.1"/>
</dbReference>
<evidence type="ECO:0000313" key="2">
    <source>
        <dbReference type="EMBL" id="MDZ8119106.1"/>
    </source>
</evidence>
<feature type="chain" id="PRO_5046984167" description="Agarase" evidence="1">
    <location>
        <begin position="27"/>
        <end position="468"/>
    </location>
</feature>
<comment type="caution">
    <text evidence="2">The sequence shown here is derived from an EMBL/GenBank/DDBJ whole genome shotgun (WGS) entry which is preliminary data.</text>
</comment>
<accession>A0ABU5MY24</accession>
<dbReference type="Proteomes" id="UP001290861">
    <property type="component" value="Unassembled WGS sequence"/>
</dbReference>
<dbReference type="EMBL" id="JARVCO010000010">
    <property type="protein sequence ID" value="MDZ8119106.1"/>
    <property type="molecule type" value="Genomic_DNA"/>
</dbReference>
<keyword evidence="1" id="KW-0732">Signal</keyword>
<dbReference type="SUPFAM" id="SSF51445">
    <property type="entry name" value="(Trans)glycosidases"/>
    <property type="match status" value="1"/>
</dbReference>
<name>A0ABU5MY24_9BACT</name>
<gene>
    <name evidence="2" type="ORF">P9H32_10765</name>
</gene>
<organism evidence="2 3">
    <name type="scientific">Pontiella agarivorans</name>
    <dbReference type="NCBI Taxonomy" id="3038953"/>
    <lineage>
        <taxon>Bacteria</taxon>
        <taxon>Pseudomonadati</taxon>
        <taxon>Kiritimatiellota</taxon>
        <taxon>Kiritimatiellia</taxon>
        <taxon>Kiritimatiellales</taxon>
        <taxon>Pontiellaceae</taxon>
        <taxon>Pontiella</taxon>
    </lineage>
</organism>
<proteinExistence type="predicted"/>